<dbReference type="SUPFAM" id="SSF51419">
    <property type="entry name" value="PLP-binding barrel"/>
    <property type="match status" value="1"/>
</dbReference>
<dbReference type="SUPFAM" id="SSF50621">
    <property type="entry name" value="Alanine racemase C-terminal domain-like"/>
    <property type="match status" value="1"/>
</dbReference>
<feature type="binding site" evidence="5">
    <location>
        <position position="339"/>
    </location>
    <ligand>
        <name>substrate</name>
    </ligand>
</feature>
<dbReference type="EC" id="4.1.1.20" evidence="5 6"/>
<dbReference type="InterPro" id="IPR009006">
    <property type="entry name" value="Ala_racemase/Decarboxylase_C"/>
</dbReference>
<dbReference type="InterPro" id="IPR022653">
    <property type="entry name" value="De-COase2_pyr-phos_BS"/>
</dbReference>
<feature type="binding site" evidence="5">
    <location>
        <position position="227"/>
    </location>
    <ligand>
        <name>pyridoxal 5'-phosphate</name>
        <dbReference type="ChEBI" id="CHEBI:597326"/>
    </ligand>
</feature>
<dbReference type="InterPro" id="IPR029066">
    <property type="entry name" value="PLP-binding_barrel"/>
</dbReference>
<dbReference type="GO" id="GO:0030170">
    <property type="term" value="F:pyridoxal phosphate binding"/>
    <property type="evidence" value="ECO:0007669"/>
    <property type="project" value="UniProtKB-UniRule"/>
</dbReference>
<dbReference type="InterPro" id="IPR022644">
    <property type="entry name" value="De-COase2_N"/>
</dbReference>
<dbReference type="NCBIfam" id="TIGR01048">
    <property type="entry name" value="lysA"/>
    <property type="match status" value="1"/>
</dbReference>
<evidence type="ECO:0000256" key="2">
    <source>
        <dbReference type="ARBA" id="ARBA00022793"/>
    </source>
</evidence>
<keyword evidence="2 5" id="KW-0210">Decarboxylase</keyword>
<gene>
    <name evidence="5" type="primary">lysA</name>
    <name evidence="11" type="ORF">SAMN04488090_2850</name>
</gene>
<dbReference type="Proteomes" id="UP000198901">
    <property type="component" value="Unassembled WGS sequence"/>
</dbReference>
<proteinExistence type="inferred from homology"/>
<sequence>MHIHEGSYYIRNQKVTDLAEAFGTPLYVYDGEKIIEQVKRLHEAFKGIDLKIKYACKALTSLSILKLMHSQGVELDVVSPQELQIGLMAGFGGSQINFTPSGVDFSEIEYAVSQGAFVNLDNLDVLEKFGRLYGGTQPCMIRIKPNVAAGGNAKIMTAHEGSKFGIDIRQKDEILAIVQRYNLKVVGLHQHTGSDIKDASAFIEAASRIFEFAYDFPDLQCIDLGGGFKVAYKEGDYSTDMEAFGAELSGFFREFCAKYGRELQLWFEPGKYLVSECGYLLVTANVVKQAPGRRFVGVNSGLNHLIRPMMYDAYHHILNASNPDDAEKEVYDVVGYICETDNFALGRELNKVSAGDILVLLNAGAYGFSMSSNYNSRLRPAEVLILNGEARLIRERETLSDILRNQILIEL</sequence>
<feature type="active site" description="Proton donor" evidence="7">
    <location>
        <position position="338"/>
    </location>
</feature>
<dbReference type="AlphaFoldDB" id="A0A1G9RDB3"/>
<evidence type="ECO:0000259" key="10">
    <source>
        <dbReference type="Pfam" id="PF02784"/>
    </source>
</evidence>
<keyword evidence="12" id="KW-1185">Reference proteome</keyword>
<evidence type="ECO:0000313" key="11">
    <source>
        <dbReference type="EMBL" id="SDM21302.1"/>
    </source>
</evidence>
<dbReference type="GO" id="GO:0008836">
    <property type="term" value="F:diaminopimelate decarboxylase activity"/>
    <property type="evidence" value="ECO:0007669"/>
    <property type="project" value="UniProtKB-UniRule"/>
</dbReference>
<keyword evidence="5 8" id="KW-0457">Lysine biosynthesis</keyword>
<dbReference type="Gene3D" id="2.40.37.10">
    <property type="entry name" value="Lyase, Ornithine Decarboxylase, Chain A, domain 1"/>
    <property type="match status" value="1"/>
</dbReference>
<dbReference type="EMBL" id="FNGS01000005">
    <property type="protein sequence ID" value="SDM21302.1"/>
    <property type="molecule type" value="Genomic_DNA"/>
</dbReference>
<protein>
    <recommendedName>
        <fullName evidence="5 6">Diaminopimelate decarboxylase</fullName>
        <shortName evidence="5">DAP decarboxylase</shortName>
        <shortName evidence="5">DAPDC</shortName>
        <ecNumber evidence="5 6">4.1.1.20</ecNumber>
    </recommendedName>
</protein>
<accession>A0A1G9RDB3</accession>
<evidence type="ECO:0000256" key="4">
    <source>
        <dbReference type="ARBA" id="ARBA00023239"/>
    </source>
</evidence>
<evidence type="ECO:0000256" key="8">
    <source>
        <dbReference type="RuleBase" id="RU003738"/>
    </source>
</evidence>
<comment type="caution">
    <text evidence="5">Lacks conserved residue(s) required for the propagation of feature annotation.</text>
</comment>
<dbReference type="HAMAP" id="MF_02120">
    <property type="entry name" value="LysA"/>
    <property type="match status" value="1"/>
</dbReference>
<dbReference type="PANTHER" id="PTHR43727">
    <property type="entry name" value="DIAMINOPIMELATE DECARBOXYLASE"/>
    <property type="match status" value="1"/>
</dbReference>
<dbReference type="Pfam" id="PF02784">
    <property type="entry name" value="Orn_Arg_deC_N"/>
    <property type="match status" value="1"/>
</dbReference>
<keyword evidence="3 5" id="KW-0663">Pyridoxal phosphate</keyword>
<dbReference type="PRINTS" id="PR01181">
    <property type="entry name" value="DAPDCRBXLASE"/>
</dbReference>
<comment type="cofactor">
    <cofactor evidence="1 5 7 8">
        <name>pyridoxal 5'-phosphate</name>
        <dbReference type="ChEBI" id="CHEBI:597326"/>
    </cofactor>
</comment>
<comment type="pathway">
    <text evidence="5 8">Amino-acid biosynthesis; L-lysine biosynthesis via DAP pathway; L-lysine from DL-2,6-diaminopimelate: step 1/1.</text>
</comment>
<dbReference type="InterPro" id="IPR000183">
    <property type="entry name" value="Orn/DAP/Arg_de-COase"/>
</dbReference>
<dbReference type="PRINTS" id="PR01179">
    <property type="entry name" value="ODADCRBXLASE"/>
</dbReference>
<evidence type="ECO:0000256" key="7">
    <source>
        <dbReference type="PIRSR" id="PIRSR600183-50"/>
    </source>
</evidence>
<feature type="binding site" evidence="5">
    <location>
        <position position="311"/>
    </location>
    <ligand>
        <name>substrate</name>
    </ligand>
</feature>
<dbReference type="UniPathway" id="UPA00034">
    <property type="reaction ID" value="UER00027"/>
</dbReference>
<evidence type="ECO:0000256" key="6">
    <source>
        <dbReference type="NCBIfam" id="TIGR01048"/>
    </source>
</evidence>
<feature type="domain" description="Orn/DAP/Arg decarboxylase 2 C-terminal" evidence="9">
    <location>
        <begin position="27"/>
        <end position="364"/>
    </location>
</feature>
<evidence type="ECO:0000259" key="9">
    <source>
        <dbReference type="Pfam" id="PF00278"/>
    </source>
</evidence>
<dbReference type="OrthoDB" id="9802241at2"/>
<dbReference type="GO" id="GO:0009089">
    <property type="term" value="P:lysine biosynthetic process via diaminopimelate"/>
    <property type="evidence" value="ECO:0007669"/>
    <property type="project" value="UniProtKB-UniRule"/>
</dbReference>
<evidence type="ECO:0000256" key="3">
    <source>
        <dbReference type="ARBA" id="ARBA00022898"/>
    </source>
</evidence>
<evidence type="ECO:0000313" key="12">
    <source>
        <dbReference type="Proteomes" id="UP000198901"/>
    </source>
</evidence>
<dbReference type="Pfam" id="PF00278">
    <property type="entry name" value="Orn_DAP_Arg_deC"/>
    <property type="match status" value="1"/>
</dbReference>
<feature type="binding site" evidence="5">
    <location>
        <position position="307"/>
    </location>
    <ligand>
        <name>substrate</name>
    </ligand>
</feature>
<comment type="subunit">
    <text evidence="5">Homodimer.</text>
</comment>
<comment type="similarity">
    <text evidence="5">Belongs to the Orn/Lys/Arg decarboxylase class-II family. LysA subfamily.</text>
</comment>
<keyword evidence="4 5" id="KW-0456">Lyase</keyword>
<dbReference type="Gene3D" id="3.20.20.10">
    <property type="entry name" value="Alanine racemase"/>
    <property type="match status" value="1"/>
</dbReference>
<organism evidence="11 12">
    <name type="scientific">Siphonobacter aquaeclarae</name>
    <dbReference type="NCBI Taxonomy" id="563176"/>
    <lineage>
        <taxon>Bacteria</taxon>
        <taxon>Pseudomonadati</taxon>
        <taxon>Bacteroidota</taxon>
        <taxon>Cytophagia</taxon>
        <taxon>Cytophagales</taxon>
        <taxon>Cytophagaceae</taxon>
        <taxon>Siphonobacter</taxon>
    </lineage>
</organism>
<comment type="catalytic activity">
    <reaction evidence="5 8">
        <text>meso-2,6-diaminopimelate + H(+) = L-lysine + CO2</text>
        <dbReference type="Rhea" id="RHEA:15101"/>
        <dbReference type="ChEBI" id="CHEBI:15378"/>
        <dbReference type="ChEBI" id="CHEBI:16526"/>
        <dbReference type="ChEBI" id="CHEBI:32551"/>
        <dbReference type="ChEBI" id="CHEBI:57791"/>
        <dbReference type="EC" id="4.1.1.20"/>
    </reaction>
</comment>
<reference evidence="11 12" key="1">
    <citation type="submission" date="2016-10" db="EMBL/GenBank/DDBJ databases">
        <authorList>
            <person name="de Groot N.N."/>
        </authorList>
    </citation>
    <scope>NUCLEOTIDE SEQUENCE [LARGE SCALE GENOMIC DNA]</scope>
    <source>
        <strain evidence="11 12">DSM 21668</strain>
    </source>
</reference>
<feature type="modified residue" description="N6-(pyridoxal phosphate)lysine" evidence="5 7">
    <location>
        <position position="57"/>
    </location>
</feature>
<name>A0A1G9RDB3_9BACT</name>
<dbReference type="FunFam" id="3.20.20.10:FF:000003">
    <property type="entry name" value="Diaminopimelate decarboxylase"/>
    <property type="match status" value="1"/>
</dbReference>
<dbReference type="RefSeq" id="WP_093203394.1">
    <property type="nucleotide sequence ID" value="NZ_FNGS01000005.1"/>
</dbReference>
<dbReference type="PANTHER" id="PTHR43727:SF2">
    <property type="entry name" value="GROUP IV DECARBOXYLASE"/>
    <property type="match status" value="1"/>
</dbReference>
<dbReference type="CDD" id="cd06828">
    <property type="entry name" value="PLPDE_III_DapDC"/>
    <property type="match status" value="1"/>
</dbReference>
<feature type="domain" description="Orn/DAP/Arg decarboxylase 2 N-terminal" evidence="10">
    <location>
        <begin position="33"/>
        <end position="275"/>
    </location>
</feature>
<keyword evidence="5" id="KW-0028">Amino-acid biosynthesis</keyword>
<evidence type="ECO:0000256" key="5">
    <source>
        <dbReference type="HAMAP-Rule" id="MF_02120"/>
    </source>
</evidence>
<dbReference type="PROSITE" id="PS00878">
    <property type="entry name" value="ODR_DC_2_1"/>
    <property type="match status" value="1"/>
</dbReference>
<comment type="function">
    <text evidence="5">Specifically catalyzes the decarboxylation of meso-diaminopimelate (meso-DAP) to L-lysine.</text>
</comment>
<dbReference type="STRING" id="563176.SAMN04488090_2850"/>
<dbReference type="InterPro" id="IPR002986">
    <property type="entry name" value="DAP_deCOOHase_LysA"/>
</dbReference>
<feature type="binding site" evidence="5">
    <location>
        <position position="366"/>
    </location>
    <ligand>
        <name>pyridoxal 5'-phosphate</name>
        <dbReference type="ChEBI" id="CHEBI:597326"/>
    </ligand>
</feature>
<feature type="binding site" evidence="5">
    <location>
        <position position="366"/>
    </location>
    <ligand>
        <name>substrate</name>
    </ligand>
</feature>
<evidence type="ECO:0000256" key="1">
    <source>
        <dbReference type="ARBA" id="ARBA00001933"/>
    </source>
</evidence>
<dbReference type="InterPro" id="IPR022643">
    <property type="entry name" value="De-COase2_C"/>
</dbReference>